<dbReference type="AlphaFoldDB" id="A0A2X0QU77"/>
<evidence type="ECO:0000313" key="1">
    <source>
        <dbReference type="EMBL" id="SPS05743.1"/>
    </source>
</evidence>
<organism evidence="1">
    <name type="scientific">Candidatus Nitrotoga fabula</name>
    <dbReference type="NCBI Taxonomy" id="2182327"/>
    <lineage>
        <taxon>Bacteria</taxon>
        <taxon>Pseudomonadati</taxon>
        <taxon>Pseudomonadota</taxon>
        <taxon>Betaproteobacteria</taxon>
        <taxon>Nitrosomonadales</taxon>
        <taxon>Gallionellaceae</taxon>
        <taxon>Candidatus Nitrotoga</taxon>
    </lineage>
</organism>
<protein>
    <submittedName>
        <fullName evidence="1">Uncharacterized protein</fullName>
    </submittedName>
</protein>
<accession>A0A2X0QU77</accession>
<name>A0A2X0QU77_9PROT</name>
<sequence>MSKHKNQLKKWVMGHIKGFNYGYFLTIDTIYTTGTHNIDEKLLTDFAEETRGIFRAVNIFSYGRSFQREEQLKESGTPILRNKLHEVTAYEISKGGRLHLHSILLHDGSCNRTVDQIEDHLRESCTYNRHTRLAGNNALDVRPYDVSRKNNLIDYMLKSTDFIYDRYRFCNINIS</sequence>
<gene>
    <name evidence="1" type="ORF">NITFAB_1333</name>
</gene>
<proteinExistence type="predicted"/>
<dbReference type="EMBL" id="LS423452">
    <property type="protein sequence ID" value="SPS05743.1"/>
    <property type="molecule type" value="Genomic_DNA"/>
</dbReference>
<reference evidence="1" key="1">
    <citation type="submission" date="2018-05" db="EMBL/GenBank/DDBJ databases">
        <authorList>
            <person name="Lanie J.A."/>
            <person name="Ng W.-L."/>
            <person name="Kazmierczak K.M."/>
            <person name="Andrzejewski T.M."/>
            <person name="Davidsen T.M."/>
            <person name="Wayne K.J."/>
            <person name="Tettelin H."/>
            <person name="Glass J.I."/>
            <person name="Rusch D."/>
            <person name="Podicherti R."/>
            <person name="Tsui H.-C.T."/>
            <person name="Winkler M.E."/>
        </authorList>
    </citation>
    <scope>NUCLEOTIDE SEQUENCE</scope>
    <source>
        <strain evidence="1">KNB</strain>
    </source>
</reference>